<comment type="caution">
    <text evidence="2">The sequence shown here is derived from an EMBL/GenBank/DDBJ whole genome shotgun (WGS) entry which is preliminary data.</text>
</comment>
<keyword evidence="3" id="KW-1185">Reference proteome</keyword>
<sequence>MRSTTIRHSTYGRCCLNDAAAVTGMKDDDGNWNYNIAECEQQFSSHFPDYVITEYFRRNVINLVDTIEQEGVQKGRKVFGRPQLDTCCECEELQVRVESPILNETAKRVAEAQLIVHKRKSNKCYASLKQMKEYCKDKDNEREKSLQYQHTTTSSGQRRNGYIEALPYIGGLQTKHFLFAFGAEIALPNQKAYTDCQPITEDKVRDQKSLLPDFPKHIHIFMAKKANDAISTTRSFSGDGIGDSEMGPRIRHKFSDIRLTVEENLGKNKPSNQAKRDRTRARAQLRISRQAP</sequence>
<evidence type="ECO:0000313" key="3">
    <source>
        <dbReference type="Proteomes" id="UP001148838"/>
    </source>
</evidence>
<evidence type="ECO:0000313" key="2">
    <source>
        <dbReference type="EMBL" id="KAJ4432403.1"/>
    </source>
</evidence>
<reference evidence="2 3" key="1">
    <citation type="journal article" date="2022" name="Allergy">
        <title>Genome assembly and annotation of Periplaneta americana reveal a comprehensive cockroach allergen profile.</title>
        <authorList>
            <person name="Wang L."/>
            <person name="Xiong Q."/>
            <person name="Saelim N."/>
            <person name="Wang L."/>
            <person name="Nong W."/>
            <person name="Wan A.T."/>
            <person name="Shi M."/>
            <person name="Liu X."/>
            <person name="Cao Q."/>
            <person name="Hui J.H.L."/>
            <person name="Sookrung N."/>
            <person name="Leung T.F."/>
            <person name="Tungtrongchitr A."/>
            <person name="Tsui S.K.W."/>
        </authorList>
    </citation>
    <scope>NUCLEOTIDE SEQUENCE [LARGE SCALE GENOMIC DNA]</scope>
    <source>
        <strain evidence="2">PWHHKU_190912</strain>
    </source>
</reference>
<name>A0ABQ8SE83_PERAM</name>
<proteinExistence type="predicted"/>
<organism evidence="2 3">
    <name type="scientific">Periplaneta americana</name>
    <name type="common">American cockroach</name>
    <name type="synonym">Blatta americana</name>
    <dbReference type="NCBI Taxonomy" id="6978"/>
    <lineage>
        <taxon>Eukaryota</taxon>
        <taxon>Metazoa</taxon>
        <taxon>Ecdysozoa</taxon>
        <taxon>Arthropoda</taxon>
        <taxon>Hexapoda</taxon>
        <taxon>Insecta</taxon>
        <taxon>Pterygota</taxon>
        <taxon>Neoptera</taxon>
        <taxon>Polyneoptera</taxon>
        <taxon>Dictyoptera</taxon>
        <taxon>Blattodea</taxon>
        <taxon>Blattoidea</taxon>
        <taxon>Blattidae</taxon>
        <taxon>Blattinae</taxon>
        <taxon>Periplaneta</taxon>
    </lineage>
</organism>
<accession>A0ABQ8SE83</accession>
<protein>
    <submittedName>
        <fullName evidence="2">Uncharacterized protein</fullName>
    </submittedName>
</protein>
<evidence type="ECO:0000256" key="1">
    <source>
        <dbReference type="SAM" id="MobiDB-lite"/>
    </source>
</evidence>
<gene>
    <name evidence="2" type="ORF">ANN_21022</name>
</gene>
<feature type="region of interest" description="Disordered" evidence="1">
    <location>
        <begin position="263"/>
        <end position="292"/>
    </location>
</feature>
<dbReference type="Proteomes" id="UP001148838">
    <property type="component" value="Unassembled WGS sequence"/>
</dbReference>
<dbReference type="EMBL" id="JAJSOF020000029">
    <property type="protein sequence ID" value="KAJ4432403.1"/>
    <property type="molecule type" value="Genomic_DNA"/>
</dbReference>